<dbReference type="InterPro" id="IPR021390">
    <property type="entry name" value="DUF3025"/>
</dbReference>
<dbReference type="Pfam" id="PF11227">
    <property type="entry name" value="DUF3025"/>
    <property type="match status" value="1"/>
</dbReference>
<evidence type="ECO:0000313" key="2">
    <source>
        <dbReference type="Proteomes" id="UP000006251"/>
    </source>
</evidence>
<dbReference type="AlphaFoldDB" id="K6ZNA1"/>
<sequence length="293" mass="34041">MLPDKFNDEAIALNASTPSPFLRPPLSALSIMFPAQNLVQLDITRLDANLLEKMQVCFENNINVLAWGKRFICQESMPKDGRYYEQVIFEDHAIPTRRESWHDFFNGIIWLQFPQTKTYLNRLHISEINTHGLDPRTKARNHITHFDECGIVLFITGTRLFAKLNLLFDTQQWTTIFCELKEKWHTSILPVVFGHANLEMLLTPFVGLTGKVLLIQIDEKHATQGLMSLLGSRLLDTLLVQHIQTNQTLFTNKPFYPLPILGIPHWHYGEQDPAFYANERYFMPKRQHKVVVE</sequence>
<proteinExistence type="predicted"/>
<reference evidence="2" key="1">
    <citation type="journal article" date="2014" name="Environ. Microbiol.">
        <title>Comparative genomics of the marine bacterial genus Glaciecola reveals the high degree of genomic diversity and genomic characteristic for cold adaptation.</title>
        <authorList>
            <person name="Qin Q.L."/>
            <person name="Xie B.B."/>
            <person name="Yu Y."/>
            <person name="Shu Y.L."/>
            <person name="Rong J.C."/>
            <person name="Zhang Y.J."/>
            <person name="Zhao D.L."/>
            <person name="Chen X.L."/>
            <person name="Zhang X.Y."/>
            <person name="Chen B."/>
            <person name="Zhou B.C."/>
            <person name="Zhang Y.Z."/>
        </authorList>
    </citation>
    <scope>NUCLEOTIDE SEQUENCE [LARGE SCALE GENOMIC DNA]</scope>
    <source>
        <strain evidence="2">ACAM 615</strain>
    </source>
</reference>
<comment type="caution">
    <text evidence="1">The sequence shown here is derived from an EMBL/GenBank/DDBJ whole genome shotgun (WGS) entry which is preliminary data.</text>
</comment>
<dbReference type="RefSeq" id="WP_006014309.1">
    <property type="nucleotide sequence ID" value="NZ_BAEQ01000055.1"/>
</dbReference>
<name>K6ZNA1_9ALTE</name>
<dbReference type="STRING" id="1121922.GCA_000428905_00861"/>
<protein>
    <recommendedName>
        <fullName evidence="3">Transmembrane protein</fullName>
    </recommendedName>
</protein>
<evidence type="ECO:0008006" key="3">
    <source>
        <dbReference type="Google" id="ProtNLM"/>
    </source>
</evidence>
<accession>K6ZNA1</accession>
<evidence type="ECO:0000313" key="1">
    <source>
        <dbReference type="EMBL" id="GAC30353.1"/>
    </source>
</evidence>
<keyword evidence="2" id="KW-1185">Reference proteome</keyword>
<dbReference type="EMBL" id="BAEQ01000055">
    <property type="protein sequence ID" value="GAC30353.1"/>
    <property type="molecule type" value="Genomic_DNA"/>
</dbReference>
<gene>
    <name evidence="1" type="ORF">GPAL_3505</name>
</gene>
<organism evidence="1 2">
    <name type="scientific">Brumicola pallidula DSM 14239 = ACAM 615</name>
    <dbReference type="NCBI Taxonomy" id="1121922"/>
    <lineage>
        <taxon>Bacteria</taxon>
        <taxon>Pseudomonadati</taxon>
        <taxon>Pseudomonadota</taxon>
        <taxon>Gammaproteobacteria</taxon>
        <taxon>Alteromonadales</taxon>
        <taxon>Alteromonadaceae</taxon>
        <taxon>Brumicola</taxon>
    </lineage>
</organism>
<dbReference type="Proteomes" id="UP000006251">
    <property type="component" value="Unassembled WGS sequence"/>
</dbReference>